<accession>A0A4V2SSM7</accession>
<evidence type="ECO:0000256" key="5">
    <source>
        <dbReference type="ARBA" id="ARBA00022840"/>
    </source>
</evidence>
<dbReference type="Proteomes" id="UP000294911">
    <property type="component" value="Unassembled WGS sequence"/>
</dbReference>
<dbReference type="InterPro" id="IPR042213">
    <property type="entry name" value="NBD_C_sf"/>
</dbReference>
<evidence type="ECO:0000259" key="8">
    <source>
        <dbReference type="Pfam" id="PF17042"/>
    </source>
</evidence>
<feature type="domain" description="Four-carbon acid sugar kinase N-terminal" evidence="7">
    <location>
        <begin position="10"/>
        <end position="225"/>
    </location>
</feature>
<evidence type="ECO:0000256" key="4">
    <source>
        <dbReference type="ARBA" id="ARBA00022777"/>
    </source>
</evidence>
<feature type="domain" description="Four-carbon acid sugar kinase nucleotide binding" evidence="8">
    <location>
        <begin position="247"/>
        <end position="394"/>
    </location>
</feature>
<dbReference type="GO" id="GO:0016301">
    <property type="term" value="F:kinase activity"/>
    <property type="evidence" value="ECO:0007669"/>
    <property type="project" value="UniProtKB-KW"/>
</dbReference>
<keyword evidence="6" id="KW-0119">Carbohydrate metabolism</keyword>
<dbReference type="Pfam" id="PF17042">
    <property type="entry name" value="NBD_C"/>
    <property type="match status" value="1"/>
</dbReference>
<dbReference type="InterPro" id="IPR031475">
    <property type="entry name" value="NBD_C"/>
</dbReference>
<gene>
    <name evidence="9" type="ORF">EV191_112152</name>
</gene>
<dbReference type="AlphaFoldDB" id="A0A4V2SSM7"/>
<proteinExistence type="inferred from homology"/>
<comment type="caution">
    <text evidence="9">The sequence shown here is derived from an EMBL/GenBank/DDBJ whole genome shotgun (WGS) entry which is preliminary data.</text>
</comment>
<keyword evidence="2" id="KW-0808">Transferase</keyword>
<keyword evidence="5" id="KW-0067">ATP-binding</keyword>
<dbReference type="Gene3D" id="3.40.50.10840">
    <property type="entry name" value="Putative sugar-binding, N-terminal domain"/>
    <property type="match status" value="1"/>
</dbReference>
<dbReference type="InterPro" id="IPR010737">
    <property type="entry name" value="4-carb_acid_sugar_kinase_N"/>
</dbReference>
<keyword evidence="3" id="KW-0547">Nucleotide-binding</keyword>
<evidence type="ECO:0000256" key="6">
    <source>
        <dbReference type="ARBA" id="ARBA00023277"/>
    </source>
</evidence>
<sequence length="410" mass="42180">MRTQCPTGIFALADDLSGAAETAAALLPAADSSDSARIDLDWRSGYDTAHSAHSVRVVDLNSRHLSSTEAANRTSRVLAAEAGRYAAVFLKIDSLLRGNIAAIVDAARDRPTILAPTLPVAGRTVRTGVPLVHGVPLHQTDSWRAEASAPPATITGVLDELPVTGVQLETIRSAGLTGVLAELTGSGRIAVCDGVTDTDLDLIARAARELSEVRLIGSGGLAAALGRALRRSSRAGEHLASPNHQLLIVVGTADPGAAKQVRALVATGVQPIACAATTLITGESRTHDADRIRAALLAGPTVLTIDAPGPIDPSTANALVRGLATTVATAVRSASQPVDLVLTGGETARQVLDSLTIRSLTPITQVHHGAVHSRAPDGTSVITRPGSFGDANSLVQIVAHLRPTPKQTEG</sequence>
<comment type="similarity">
    <text evidence="1">Belongs to the four-carbon acid sugar kinase family.</text>
</comment>
<name>A0A4V2SSM7_9PSEU</name>
<dbReference type="Pfam" id="PF07005">
    <property type="entry name" value="SBD_N"/>
    <property type="match status" value="1"/>
</dbReference>
<evidence type="ECO:0000256" key="1">
    <source>
        <dbReference type="ARBA" id="ARBA00005715"/>
    </source>
</evidence>
<organism evidence="9 10">
    <name type="scientific">Tamaricihabitans halophyticus</name>
    <dbReference type="NCBI Taxonomy" id="1262583"/>
    <lineage>
        <taxon>Bacteria</taxon>
        <taxon>Bacillati</taxon>
        <taxon>Actinomycetota</taxon>
        <taxon>Actinomycetes</taxon>
        <taxon>Pseudonocardiales</taxon>
        <taxon>Pseudonocardiaceae</taxon>
        <taxon>Tamaricihabitans</taxon>
    </lineage>
</organism>
<keyword evidence="4" id="KW-0418">Kinase</keyword>
<dbReference type="Gene3D" id="3.40.980.20">
    <property type="entry name" value="Four-carbon acid sugar kinase, nucleotide binding domain"/>
    <property type="match status" value="1"/>
</dbReference>
<dbReference type="GO" id="GO:0005524">
    <property type="term" value="F:ATP binding"/>
    <property type="evidence" value="ECO:0007669"/>
    <property type="project" value="UniProtKB-KW"/>
</dbReference>
<evidence type="ECO:0000259" key="7">
    <source>
        <dbReference type="Pfam" id="PF07005"/>
    </source>
</evidence>
<dbReference type="SUPFAM" id="SSF142764">
    <property type="entry name" value="YgbK-like"/>
    <property type="match status" value="1"/>
</dbReference>
<dbReference type="InterPro" id="IPR037051">
    <property type="entry name" value="4-carb_acid_sugar_kinase_N_sf"/>
</dbReference>
<evidence type="ECO:0000313" key="9">
    <source>
        <dbReference type="EMBL" id="TCP47356.1"/>
    </source>
</evidence>
<evidence type="ECO:0000256" key="3">
    <source>
        <dbReference type="ARBA" id="ARBA00022741"/>
    </source>
</evidence>
<evidence type="ECO:0000313" key="10">
    <source>
        <dbReference type="Proteomes" id="UP000294911"/>
    </source>
</evidence>
<evidence type="ECO:0000256" key="2">
    <source>
        <dbReference type="ARBA" id="ARBA00022679"/>
    </source>
</evidence>
<keyword evidence="10" id="KW-1185">Reference proteome</keyword>
<dbReference type="RefSeq" id="WP_165913066.1">
    <property type="nucleotide sequence ID" value="NZ_SLXQ01000012.1"/>
</dbReference>
<reference evidence="9 10" key="1">
    <citation type="submission" date="2019-03" db="EMBL/GenBank/DDBJ databases">
        <title>Genomic Encyclopedia of Type Strains, Phase IV (KMG-IV): sequencing the most valuable type-strain genomes for metagenomic binning, comparative biology and taxonomic classification.</title>
        <authorList>
            <person name="Goeker M."/>
        </authorList>
    </citation>
    <scope>NUCLEOTIDE SEQUENCE [LARGE SCALE GENOMIC DNA]</scope>
    <source>
        <strain evidence="9 10">DSM 45765</strain>
    </source>
</reference>
<protein>
    <submittedName>
        <fullName evidence="9">4-hydroxythreonine-4-phosphate dehydrogenase</fullName>
    </submittedName>
</protein>
<dbReference type="EMBL" id="SLXQ01000012">
    <property type="protein sequence ID" value="TCP47356.1"/>
    <property type="molecule type" value="Genomic_DNA"/>
</dbReference>